<feature type="compositionally biased region" description="Low complexity" evidence="1">
    <location>
        <begin position="89"/>
        <end position="111"/>
    </location>
</feature>
<dbReference type="OrthoDB" id="266601at2759"/>
<feature type="region of interest" description="Disordered" evidence="1">
    <location>
        <begin position="365"/>
        <end position="403"/>
    </location>
</feature>
<dbReference type="AlphaFoldDB" id="A0A640KEI8"/>
<organism evidence="3 4">
    <name type="scientific">Leishmania tarentolae</name>
    <name type="common">Sauroleishmania tarentolae</name>
    <dbReference type="NCBI Taxonomy" id="5689"/>
    <lineage>
        <taxon>Eukaryota</taxon>
        <taxon>Discoba</taxon>
        <taxon>Euglenozoa</taxon>
        <taxon>Kinetoplastea</taxon>
        <taxon>Metakinetoplastina</taxon>
        <taxon>Trypanosomatida</taxon>
        <taxon>Trypanosomatidae</taxon>
        <taxon>Leishmaniinae</taxon>
        <taxon>Leishmania</taxon>
        <taxon>lizard Leishmania</taxon>
    </lineage>
</organism>
<dbReference type="Proteomes" id="UP000419144">
    <property type="component" value="Unassembled WGS sequence"/>
</dbReference>
<protein>
    <submittedName>
        <fullName evidence="3">Uncharacterized protein</fullName>
    </submittedName>
</protein>
<dbReference type="EMBL" id="BLBS01000024">
    <property type="protein sequence ID" value="GET88003.1"/>
    <property type="molecule type" value="Genomic_DNA"/>
</dbReference>
<name>A0A640KEI8_LEITA</name>
<evidence type="ECO:0000256" key="1">
    <source>
        <dbReference type="SAM" id="MobiDB-lite"/>
    </source>
</evidence>
<reference evidence="3" key="1">
    <citation type="submission" date="2019-11" db="EMBL/GenBank/DDBJ databases">
        <title>Leishmania tarentolae CDS.</title>
        <authorList>
            <person name="Goto Y."/>
            <person name="Yamagishi J."/>
        </authorList>
    </citation>
    <scope>NUCLEOTIDE SEQUENCE [LARGE SCALE GENOMIC DNA]</scope>
    <source>
        <strain evidence="3">Parrot Tar II</strain>
    </source>
</reference>
<evidence type="ECO:0000256" key="2">
    <source>
        <dbReference type="SAM" id="SignalP"/>
    </source>
</evidence>
<feature type="region of interest" description="Disordered" evidence="1">
    <location>
        <begin position="76"/>
        <end position="157"/>
    </location>
</feature>
<accession>A0A640KEI8</accession>
<keyword evidence="4" id="KW-1185">Reference proteome</keyword>
<feature type="chain" id="PRO_5025062778" evidence="2">
    <location>
        <begin position="30"/>
        <end position="802"/>
    </location>
</feature>
<evidence type="ECO:0000313" key="4">
    <source>
        <dbReference type="Proteomes" id="UP000419144"/>
    </source>
</evidence>
<evidence type="ECO:0000313" key="3">
    <source>
        <dbReference type="EMBL" id="GET88003.1"/>
    </source>
</evidence>
<sequence>MELHTQPHLWPPCPHPCTASLVWVCLACGQLAHYEAAPHYSSMGNVNGVENSLHETPSALSEGKAAGHAELASTPKMTQHPFGHRQCDAATGSAASAPASSSSSPATSTPSRQQPRHSCVNDTSDSYLSQAASFSRRQREQQRPSSVNRRVTGAKAGEMIYPESAGVFRERQKRHDGERVDSSACDLCEGEKALGDDGISSSHCKCAPTTVTTSHKPQLSTSLQRSLRNDNSTLAVTSCKHGITTLPQLSAASSSLERDSGIYDVPNVSSGPARPRQQEDNAMHSLTVLLMEEHLIGSRELRFCRCCGEVRCSEIRKLTELLPSSLPVQAADKASYTDAQGVELMAAAHRAMEAKHEHWKTILNHSDRRASISRDGGAEVIRSPHTSHPLHSGNESQPLGVSAAAAEGDCDTFETAKWCSQQVHRTFLHWDHQQTQPQPSGQAKAGKESLSLARLLSKIKDMALVAFHNFHPLSPALPKAYLSSHGNDEGDKAAMRGHAYDSLASGSAPRSAISIPRLSPRRQEPCRRGYPLYNPREGIETSSGHWKAASTEAHTRPCSASLLGITGGGAADDLNGVSSRVSAQPSWAFPAPDEEATYTAKDEGEGLLFQHQWGGVQNGEDASTVGAEDARVCLHSNSEDSPSTPNLTGTTAAAAATRMMRACKDKWNSISVSEALWRLVLPSFSAPFLSTTSVPSTAAAAVAARTTAVGRACSSGGSGPPELMMDWVASAPCRGGVESTMRSALATGKRPYRGFRGDIEEAVLQLDAAQLEVAKLRLQQVLAAVMTEQLRREGQSKGERSM</sequence>
<comment type="caution">
    <text evidence="3">The sequence shown here is derived from an EMBL/GenBank/DDBJ whole genome shotgun (WGS) entry which is preliminary data.</text>
</comment>
<proteinExistence type="predicted"/>
<gene>
    <name evidence="3" type="ORF">LtaPh_1910600</name>
</gene>
<feature type="signal peptide" evidence="2">
    <location>
        <begin position="1"/>
        <end position="29"/>
    </location>
</feature>
<keyword evidence="2" id="KW-0732">Signal</keyword>
<feature type="region of interest" description="Disordered" evidence="1">
    <location>
        <begin position="502"/>
        <end position="535"/>
    </location>
</feature>
<dbReference type="VEuPathDB" id="TriTrypDB:LtaPh_1910600"/>